<reference evidence="10 11" key="1">
    <citation type="journal article" date="2019" name="Sci. Transl. Med.">
        <title>Quorum sensing between bacterial species on the skin protects against epidermal injury in atopic dermatitis.</title>
        <authorList>
            <person name="Williams M.R."/>
        </authorList>
    </citation>
    <scope>NUCLEOTIDE SEQUENCE [LARGE SCALE GENOMIC DNA]</scope>
    <source>
        <strain evidence="10 11">E7</strain>
    </source>
</reference>
<feature type="transmembrane region" description="Helical" evidence="8">
    <location>
        <begin position="21"/>
        <end position="39"/>
    </location>
</feature>
<evidence type="ECO:0000256" key="3">
    <source>
        <dbReference type="ARBA" id="ARBA00022448"/>
    </source>
</evidence>
<evidence type="ECO:0000313" key="10">
    <source>
        <dbReference type="EMBL" id="TBW73596.1"/>
    </source>
</evidence>
<feature type="transmembrane region" description="Helical" evidence="8">
    <location>
        <begin position="333"/>
        <end position="355"/>
    </location>
</feature>
<dbReference type="Pfam" id="PF12698">
    <property type="entry name" value="ABC2_membrane_3"/>
    <property type="match status" value="1"/>
</dbReference>
<comment type="caution">
    <text evidence="10">The sequence shown here is derived from an EMBL/GenBank/DDBJ whole genome shotgun (WGS) entry which is preliminary data.</text>
</comment>
<proteinExistence type="inferred from homology"/>
<organism evidence="10 11">
    <name type="scientific">Staphylococcus lugdunensis</name>
    <dbReference type="NCBI Taxonomy" id="28035"/>
    <lineage>
        <taxon>Bacteria</taxon>
        <taxon>Bacillati</taxon>
        <taxon>Bacillota</taxon>
        <taxon>Bacilli</taxon>
        <taxon>Bacillales</taxon>
        <taxon>Staphylococcaceae</taxon>
        <taxon>Staphylococcus</taxon>
    </lineage>
</organism>
<dbReference type="PANTHER" id="PTHR30294:SF38">
    <property type="entry name" value="TRANSPORT PERMEASE PROTEIN"/>
    <property type="match status" value="1"/>
</dbReference>
<dbReference type="InterPro" id="IPR013525">
    <property type="entry name" value="ABC2_TM"/>
</dbReference>
<protein>
    <submittedName>
        <fullName evidence="10">ABC transporter permease</fullName>
    </submittedName>
</protein>
<comment type="subcellular location">
    <subcellularLocation>
        <location evidence="1">Cell membrane</location>
        <topology evidence="1">Multi-pass membrane protein</topology>
    </subcellularLocation>
</comment>
<evidence type="ECO:0000256" key="2">
    <source>
        <dbReference type="ARBA" id="ARBA00007783"/>
    </source>
</evidence>
<keyword evidence="3" id="KW-0813">Transport</keyword>
<evidence type="ECO:0000256" key="1">
    <source>
        <dbReference type="ARBA" id="ARBA00004651"/>
    </source>
</evidence>
<keyword evidence="5 8" id="KW-0812">Transmembrane</keyword>
<evidence type="ECO:0000256" key="5">
    <source>
        <dbReference type="ARBA" id="ARBA00022692"/>
    </source>
</evidence>
<dbReference type="InterPro" id="IPR051449">
    <property type="entry name" value="ABC-2_transporter_component"/>
</dbReference>
<dbReference type="Proteomes" id="UP000293637">
    <property type="component" value="Unassembled WGS sequence"/>
</dbReference>
<keyword evidence="7 8" id="KW-0472">Membrane</keyword>
<dbReference type="PROSITE" id="PS51012">
    <property type="entry name" value="ABC_TM2"/>
    <property type="match status" value="1"/>
</dbReference>
<comment type="similarity">
    <text evidence="2">Belongs to the ABC-2 integral membrane protein family.</text>
</comment>
<evidence type="ECO:0000256" key="7">
    <source>
        <dbReference type="ARBA" id="ARBA00023136"/>
    </source>
</evidence>
<dbReference type="AlphaFoldDB" id="A0A4Q9WDU1"/>
<keyword evidence="4" id="KW-1003">Cell membrane</keyword>
<dbReference type="PANTHER" id="PTHR30294">
    <property type="entry name" value="MEMBRANE COMPONENT OF ABC TRANSPORTER YHHJ-RELATED"/>
    <property type="match status" value="1"/>
</dbReference>
<evidence type="ECO:0000259" key="9">
    <source>
        <dbReference type="PROSITE" id="PS51012"/>
    </source>
</evidence>
<sequence length="361" mass="41125">MKLIAIIQRVIKELLRDKRTLALMFLAPLLILTLMYFIFNGNDDDTLKIGVADSVTSNITSQLETKHTDIQRFSTNKDIKNKIEHHDLDAFVYQTHHKLQVIYKNEDPSKSSAVKQMIGKAIQHNKMSEVTTMMHKLPQSQLQKTSNTLTVDAHYLYGSADSTYFDKMFPILMGFFVFLFVFLISGIALLRERTTGTLERLLATSIRRSEIVFGYLIGYGAFAIIQTLIIVLFSIYLLQINLAGHLGYVLLINILLAFTALAMGIFISTFANSEFQMIQFIPIVAVPQVFFSGIFPLENMPQWLSSLGYLFPLRYAGNALTNVMIKGLGWQDIWLDLTIIVIFMLAFILLNIIGLKRYRKV</sequence>
<dbReference type="GO" id="GO:0140359">
    <property type="term" value="F:ABC-type transporter activity"/>
    <property type="evidence" value="ECO:0007669"/>
    <property type="project" value="InterPro"/>
</dbReference>
<dbReference type="InterPro" id="IPR047817">
    <property type="entry name" value="ABC2_TM_bact-type"/>
</dbReference>
<dbReference type="GeneID" id="58091158"/>
<name>A0A4Q9WDU1_STALU</name>
<feature type="transmembrane region" description="Helical" evidence="8">
    <location>
        <begin position="278"/>
        <end position="297"/>
    </location>
</feature>
<feature type="transmembrane region" description="Helical" evidence="8">
    <location>
        <begin position="168"/>
        <end position="190"/>
    </location>
</feature>
<feature type="transmembrane region" description="Helical" evidence="8">
    <location>
        <begin position="248"/>
        <end position="271"/>
    </location>
</feature>
<dbReference type="EMBL" id="SCHB01000001">
    <property type="protein sequence ID" value="TBW73596.1"/>
    <property type="molecule type" value="Genomic_DNA"/>
</dbReference>
<dbReference type="RefSeq" id="WP_002492381.1">
    <property type="nucleotide sequence ID" value="NZ_AP021848.1"/>
</dbReference>
<gene>
    <name evidence="10" type="ORF">EQ812_01980</name>
</gene>
<dbReference type="GO" id="GO:0005886">
    <property type="term" value="C:plasma membrane"/>
    <property type="evidence" value="ECO:0007669"/>
    <property type="project" value="UniProtKB-SubCell"/>
</dbReference>
<evidence type="ECO:0000313" key="11">
    <source>
        <dbReference type="Proteomes" id="UP000293637"/>
    </source>
</evidence>
<feature type="domain" description="ABC transmembrane type-2" evidence="9">
    <location>
        <begin position="131"/>
        <end position="358"/>
    </location>
</feature>
<evidence type="ECO:0000256" key="6">
    <source>
        <dbReference type="ARBA" id="ARBA00022989"/>
    </source>
</evidence>
<evidence type="ECO:0000256" key="4">
    <source>
        <dbReference type="ARBA" id="ARBA00022475"/>
    </source>
</evidence>
<accession>A0A4Q9WDU1</accession>
<feature type="transmembrane region" description="Helical" evidence="8">
    <location>
        <begin position="211"/>
        <end position="236"/>
    </location>
</feature>
<evidence type="ECO:0000256" key="8">
    <source>
        <dbReference type="SAM" id="Phobius"/>
    </source>
</evidence>
<keyword evidence="6 8" id="KW-1133">Transmembrane helix</keyword>